<keyword evidence="1" id="KW-0812">Transmembrane</keyword>
<evidence type="ECO:0000259" key="2">
    <source>
        <dbReference type="PROSITE" id="PS51841"/>
    </source>
</evidence>
<evidence type="ECO:0000256" key="1">
    <source>
        <dbReference type="SAM" id="Phobius"/>
    </source>
</evidence>
<dbReference type="AlphaFoldDB" id="A0A383D7Q9"/>
<dbReference type="EMBL" id="UINC01214597">
    <property type="protein sequence ID" value="SVE39898.1"/>
    <property type="molecule type" value="Genomic_DNA"/>
</dbReference>
<keyword evidence="1" id="KW-0472">Membrane</keyword>
<dbReference type="Pfam" id="PF00932">
    <property type="entry name" value="LTD"/>
    <property type="match status" value="1"/>
</dbReference>
<feature type="non-terminal residue" evidence="3">
    <location>
        <position position="136"/>
    </location>
</feature>
<dbReference type="InterPro" id="IPR036415">
    <property type="entry name" value="Lamin_tail_dom_sf"/>
</dbReference>
<keyword evidence="1" id="KW-1133">Transmembrane helix</keyword>
<sequence>MIIKRKYSPICRVLSIRIILMGIFFYNCENTITDIPFSINYGVVINEINYRPSIPGDWVELYNPTDETIDIGLWMLKDDNDGHVFTIPENTSLSANDFIVLCKDIASFEILFSEVNNIGDFGFGLGGGDQVRLFDS</sequence>
<evidence type="ECO:0000313" key="3">
    <source>
        <dbReference type="EMBL" id="SVE39898.1"/>
    </source>
</evidence>
<gene>
    <name evidence="3" type="ORF">METZ01_LOCUS492752</name>
</gene>
<dbReference type="Gene3D" id="2.60.40.1260">
    <property type="entry name" value="Lamin Tail domain"/>
    <property type="match status" value="1"/>
</dbReference>
<dbReference type="SUPFAM" id="SSF74853">
    <property type="entry name" value="Lamin A/C globular tail domain"/>
    <property type="match status" value="1"/>
</dbReference>
<feature type="transmembrane region" description="Helical" evidence="1">
    <location>
        <begin position="7"/>
        <end position="26"/>
    </location>
</feature>
<organism evidence="3">
    <name type="scientific">marine metagenome</name>
    <dbReference type="NCBI Taxonomy" id="408172"/>
    <lineage>
        <taxon>unclassified sequences</taxon>
        <taxon>metagenomes</taxon>
        <taxon>ecological metagenomes</taxon>
    </lineage>
</organism>
<dbReference type="PROSITE" id="PS51841">
    <property type="entry name" value="LTD"/>
    <property type="match status" value="1"/>
</dbReference>
<feature type="domain" description="LTD" evidence="2">
    <location>
        <begin position="33"/>
        <end position="136"/>
    </location>
</feature>
<name>A0A383D7Q9_9ZZZZ</name>
<proteinExistence type="predicted"/>
<reference evidence="3" key="1">
    <citation type="submission" date="2018-05" db="EMBL/GenBank/DDBJ databases">
        <authorList>
            <person name="Lanie J.A."/>
            <person name="Ng W.-L."/>
            <person name="Kazmierczak K.M."/>
            <person name="Andrzejewski T.M."/>
            <person name="Davidsen T.M."/>
            <person name="Wayne K.J."/>
            <person name="Tettelin H."/>
            <person name="Glass J.I."/>
            <person name="Rusch D."/>
            <person name="Podicherti R."/>
            <person name="Tsui H.-C.T."/>
            <person name="Winkler M.E."/>
        </authorList>
    </citation>
    <scope>NUCLEOTIDE SEQUENCE</scope>
</reference>
<dbReference type="InterPro" id="IPR001322">
    <property type="entry name" value="Lamin_tail_dom"/>
</dbReference>
<accession>A0A383D7Q9</accession>
<protein>
    <recommendedName>
        <fullName evidence="2">LTD domain-containing protein</fullName>
    </recommendedName>
</protein>